<dbReference type="SUPFAM" id="SSF46689">
    <property type="entry name" value="Homeodomain-like"/>
    <property type="match status" value="1"/>
</dbReference>
<dbReference type="AlphaFoldDB" id="A0A1M7XYB6"/>
<dbReference type="Gene3D" id="1.10.357.10">
    <property type="entry name" value="Tetracycline Repressor, domain 2"/>
    <property type="match status" value="1"/>
</dbReference>
<keyword evidence="1 2" id="KW-0238">DNA-binding</keyword>
<dbReference type="InterPro" id="IPR050624">
    <property type="entry name" value="HTH-type_Tx_Regulator"/>
</dbReference>
<dbReference type="STRING" id="1121345.SAMN02745217_00442"/>
<dbReference type="PROSITE" id="PS01081">
    <property type="entry name" value="HTH_TETR_1"/>
    <property type="match status" value="1"/>
</dbReference>
<gene>
    <name evidence="4" type="ORF">SAMN02745217_00442</name>
</gene>
<dbReference type="InterPro" id="IPR009057">
    <property type="entry name" value="Homeodomain-like_sf"/>
</dbReference>
<organism evidence="4 5">
    <name type="scientific">Anaerocolumna xylanovorans DSM 12503</name>
    <dbReference type="NCBI Taxonomy" id="1121345"/>
    <lineage>
        <taxon>Bacteria</taxon>
        <taxon>Bacillati</taxon>
        <taxon>Bacillota</taxon>
        <taxon>Clostridia</taxon>
        <taxon>Lachnospirales</taxon>
        <taxon>Lachnospiraceae</taxon>
        <taxon>Anaerocolumna</taxon>
    </lineage>
</organism>
<dbReference type="RefSeq" id="WP_073587157.1">
    <property type="nucleotide sequence ID" value="NZ_FRFD01000003.1"/>
</dbReference>
<name>A0A1M7XYB6_9FIRM</name>
<dbReference type="PROSITE" id="PS50977">
    <property type="entry name" value="HTH_TETR_2"/>
    <property type="match status" value="1"/>
</dbReference>
<evidence type="ECO:0000313" key="5">
    <source>
        <dbReference type="Proteomes" id="UP000184612"/>
    </source>
</evidence>
<evidence type="ECO:0000256" key="2">
    <source>
        <dbReference type="PROSITE-ProRule" id="PRU00335"/>
    </source>
</evidence>
<keyword evidence="5" id="KW-1185">Reference proteome</keyword>
<dbReference type="GO" id="GO:0003677">
    <property type="term" value="F:DNA binding"/>
    <property type="evidence" value="ECO:0007669"/>
    <property type="project" value="UniProtKB-UniRule"/>
</dbReference>
<dbReference type="Pfam" id="PF00440">
    <property type="entry name" value="TetR_N"/>
    <property type="match status" value="1"/>
</dbReference>
<feature type="DNA-binding region" description="H-T-H motif" evidence="2">
    <location>
        <begin position="27"/>
        <end position="46"/>
    </location>
</feature>
<evidence type="ECO:0000259" key="3">
    <source>
        <dbReference type="PROSITE" id="PS50977"/>
    </source>
</evidence>
<dbReference type="EMBL" id="FRFD01000003">
    <property type="protein sequence ID" value="SHO44031.1"/>
    <property type="molecule type" value="Genomic_DNA"/>
</dbReference>
<protein>
    <submittedName>
        <fullName evidence="4">Transcriptional regulator, TetR family</fullName>
    </submittedName>
</protein>
<dbReference type="InterPro" id="IPR001647">
    <property type="entry name" value="HTH_TetR"/>
</dbReference>
<evidence type="ECO:0000313" key="4">
    <source>
        <dbReference type="EMBL" id="SHO44031.1"/>
    </source>
</evidence>
<evidence type="ECO:0000256" key="1">
    <source>
        <dbReference type="ARBA" id="ARBA00023125"/>
    </source>
</evidence>
<dbReference type="InterPro" id="IPR023772">
    <property type="entry name" value="DNA-bd_HTH_TetR-type_CS"/>
</dbReference>
<reference evidence="4 5" key="1">
    <citation type="submission" date="2016-12" db="EMBL/GenBank/DDBJ databases">
        <authorList>
            <person name="Song W.-J."/>
            <person name="Kurnit D.M."/>
        </authorList>
    </citation>
    <scope>NUCLEOTIDE SEQUENCE [LARGE SCALE GENOMIC DNA]</scope>
    <source>
        <strain evidence="4 5">DSM 12503</strain>
    </source>
</reference>
<dbReference type="PANTHER" id="PTHR43479:SF11">
    <property type="entry name" value="ACREF_ENVCD OPERON REPRESSOR-RELATED"/>
    <property type="match status" value="1"/>
</dbReference>
<accession>A0A1M7XYB6</accession>
<feature type="domain" description="HTH tetR-type" evidence="3">
    <location>
        <begin position="4"/>
        <end position="64"/>
    </location>
</feature>
<dbReference type="Proteomes" id="UP000184612">
    <property type="component" value="Unassembled WGS sequence"/>
</dbReference>
<dbReference type="PANTHER" id="PTHR43479">
    <property type="entry name" value="ACREF/ENVCD OPERON REPRESSOR-RELATED"/>
    <property type="match status" value="1"/>
</dbReference>
<dbReference type="OrthoDB" id="494991at2"/>
<sequence>MVEIFTKEKFLEEGKKEFLVKGYKETSLRQICKNLGLTLGAFYGYFSGKEDLFDAIVSKSAKELFDFYTRCHKDYMEQDPKAQFDHIGDISSTELQTMVDYMYRYYDEFKLVFCRSSGTKYEFYLEQFIVIEVAATRQFLDLMEANGFMTAEIDDQLSHNLASMLFKGLIEIFEHDMPYEQAAKYVHKLGLFYTAGWMKLFEG</sequence>
<proteinExistence type="predicted"/>